<sequence>MKNKFMKFLLALTITIGSFASIGFINSNHAQAKDWVVKSNSFFLSNYHYHTGSFKNYTYSPTFRYSMATGSGRTYTTDIHTSIKTKSSGSGKIKAVLQYKSKKGWKNLKTRYVKKKGYTVLTFFDVNPKLGKKTIFRYKFINTGSKKTISYTFCAHYF</sequence>
<keyword evidence="1" id="KW-0732">Signal</keyword>
<gene>
    <name evidence="2" type="ORF">PJ311_08540</name>
</gene>
<organism evidence="2 3">
    <name type="scientific">Bacillus changyiensis</name>
    <dbReference type="NCBI Taxonomy" id="3004103"/>
    <lineage>
        <taxon>Bacteria</taxon>
        <taxon>Bacillati</taxon>
        <taxon>Bacillota</taxon>
        <taxon>Bacilli</taxon>
        <taxon>Bacillales</taxon>
        <taxon>Bacillaceae</taxon>
        <taxon>Bacillus</taxon>
    </lineage>
</organism>
<name>A0ABT4X4I3_9BACI</name>
<feature type="signal peptide" evidence="1">
    <location>
        <begin position="1"/>
        <end position="32"/>
    </location>
</feature>
<accession>A0ABT4X4I3</accession>
<feature type="chain" id="PRO_5046507756" evidence="1">
    <location>
        <begin position="33"/>
        <end position="158"/>
    </location>
</feature>
<dbReference type="EMBL" id="JAQKAB010000005">
    <property type="protein sequence ID" value="MDA7026654.1"/>
    <property type="molecule type" value="Genomic_DNA"/>
</dbReference>
<evidence type="ECO:0000313" key="2">
    <source>
        <dbReference type="EMBL" id="MDA7026654.1"/>
    </source>
</evidence>
<dbReference type="Proteomes" id="UP001211894">
    <property type="component" value="Unassembled WGS sequence"/>
</dbReference>
<keyword evidence="3" id="KW-1185">Reference proteome</keyword>
<evidence type="ECO:0000313" key="3">
    <source>
        <dbReference type="Proteomes" id="UP001211894"/>
    </source>
</evidence>
<dbReference type="RefSeq" id="WP_271340507.1">
    <property type="nucleotide sequence ID" value="NZ_JAQKAB010000005.1"/>
</dbReference>
<comment type="caution">
    <text evidence="2">The sequence shown here is derived from an EMBL/GenBank/DDBJ whole genome shotgun (WGS) entry which is preliminary data.</text>
</comment>
<reference evidence="2 3" key="1">
    <citation type="submission" date="2023-01" db="EMBL/GenBank/DDBJ databases">
        <title>Bacillus changyiensis sp. nov., isolated from a coastal deposit.</title>
        <authorList>
            <person name="Xiao G."/>
            <person name="Lai Q."/>
            <person name="Hu Z."/>
            <person name="Shao Z."/>
        </authorList>
    </citation>
    <scope>NUCLEOTIDE SEQUENCE [LARGE SCALE GENOMIC DNA]</scope>
    <source>
        <strain evidence="2 3">CLL-7-23</strain>
    </source>
</reference>
<protein>
    <submittedName>
        <fullName evidence="2">Uncharacterized protein</fullName>
    </submittedName>
</protein>
<evidence type="ECO:0000256" key="1">
    <source>
        <dbReference type="SAM" id="SignalP"/>
    </source>
</evidence>
<proteinExistence type="predicted"/>